<sequence>MSATLACLLATLLTIVSCEKNYTITSEVVFELEVKNYNGNGDSISGKLVVGLFGESVPVASLNFKTLCEGFKRPNQASLSYRNTCCHRIVRDMLLQCGDVFGQEGYGSTSIYGESFNDENFEISHRSGGIVSMANKGKDTNGSQFFLTFGSTRFFDKKHVAFGKVVRGYRYLAAINRMGSVERSQKPKRPVCFTDCNVQEVDKYQLSEKDLKTDDLEGIVSY</sequence>
<dbReference type="PROSITE" id="PS50072">
    <property type="entry name" value="CSA_PPIASE_2"/>
    <property type="match status" value="1"/>
</dbReference>
<dbReference type="InterPro" id="IPR002130">
    <property type="entry name" value="Cyclophilin-type_PPIase_dom"/>
</dbReference>
<dbReference type="PRINTS" id="PR00153">
    <property type="entry name" value="CSAPPISMRASE"/>
</dbReference>
<proteinExistence type="inferred from homology"/>
<dbReference type="EMBL" id="HACG01019635">
    <property type="protein sequence ID" value="CEK66500.1"/>
    <property type="molecule type" value="Transcribed_RNA"/>
</dbReference>
<evidence type="ECO:0000256" key="1">
    <source>
        <dbReference type="RuleBase" id="RU363019"/>
    </source>
</evidence>
<dbReference type="InterPro" id="IPR029000">
    <property type="entry name" value="Cyclophilin-like_dom_sf"/>
</dbReference>
<evidence type="ECO:0000313" key="3">
    <source>
        <dbReference type="EMBL" id="CEK66500.1"/>
    </source>
</evidence>
<keyword evidence="1" id="KW-0413">Isomerase</keyword>
<organism evidence="3">
    <name type="scientific">Arion vulgaris</name>
    <dbReference type="NCBI Taxonomy" id="1028688"/>
    <lineage>
        <taxon>Eukaryota</taxon>
        <taxon>Metazoa</taxon>
        <taxon>Spiralia</taxon>
        <taxon>Lophotrochozoa</taxon>
        <taxon>Mollusca</taxon>
        <taxon>Gastropoda</taxon>
        <taxon>Heterobranchia</taxon>
        <taxon>Euthyneura</taxon>
        <taxon>Panpulmonata</taxon>
        <taxon>Eupulmonata</taxon>
        <taxon>Stylommatophora</taxon>
        <taxon>Helicina</taxon>
        <taxon>Arionoidea</taxon>
        <taxon>Arionidae</taxon>
        <taxon>Arion</taxon>
    </lineage>
</organism>
<protein>
    <recommendedName>
        <fullName evidence="1">Peptidyl-prolyl cis-trans isomerase</fullName>
        <shortName evidence="1">PPIase</shortName>
        <ecNumber evidence="1">5.2.1.8</ecNumber>
    </recommendedName>
</protein>
<evidence type="ECO:0000313" key="4">
    <source>
        <dbReference type="EMBL" id="CEK66501.1"/>
    </source>
</evidence>
<dbReference type="GO" id="GO:0003755">
    <property type="term" value="F:peptidyl-prolyl cis-trans isomerase activity"/>
    <property type="evidence" value="ECO:0007669"/>
    <property type="project" value="UniProtKB-UniRule"/>
</dbReference>
<name>A0A0B6ZFL5_9EUPU</name>
<feature type="domain" description="PPIase cyclophilin-type" evidence="2">
    <location>
        <begin position="46"/>
        <end position="198"/>
    </location>
</feature>
<feature type="signal peptide" evidence="1">
    <location>
        <begin position="1"/>
        <end position="18"/>
    </location>
</feature>
<gene>
    <name evidence="3" type="primary">ORF59082</name>
    <name evidence="4" type="synonym">ORF59084</name>
</gene>
<dbReference type="Gene3D" id="2.40.100.10">
    <property type="entry name" value="Cyclophilin-like"/>
    <property type="match status" value="1"/>
</dbReference>
<keyword evidence="1" id="KW-0697">Rotamase</keyword>
<dbReference type="AlphaFoldDB" id="A0A0B6ZFL5"/>
<comment type="function">
    <text evidence="1">PPIases accelerate the folding of proteins. It catalyzes the cis-trans isomerization of proline imidic peptide bonds in oligopeptides.</text>
</comment>
<dbReference type="GO" id="GO:0005737">
    <property type="term" value="C:cytoplasm"/>
    <property type="evidence" value="ECO:0007669"/>
    <property type="project" value="TreeGrafter"/>
</dbReference>
<dbReference type="PANTHER" id="PTHR11071:SF561">
    <property type="entry name" value="PEPTIDYL-PROLYL CIS-TRANS ISOMERASE D-RELATED"/>
    <property type="match status" value="1"/>
</dbReference>
<dbReference type="Pfam" id="PF00160">
    <property type="entry name" value="Pro_isomerase"/>
    <property type="match status" value="1"/>
</dbReference>
<dbReference type="GO" id="GO:0016018">
    <property type="term" value="F:cyclosporin A binding"/>
    <property type="evidence" value="ECO:0007669"/>
    <property type="project" value="TreeGrafter"/>
</dbReference>
<dbReference type="SUPFAM" id="SSF50891">
    <property type="entry name" value="Cyclophilin-like"/>
    <property type="match status" value="1"/>
</dbReference>
<dbReference type="EMBL" id="HACG01019636">
    <property type="protein sequence ID" value="CEK66501.1"/>
    <property type="molecule type" value="Transcribed_RNA"/>
</dbReference>
<evidence type="ECO:0000259" key="2">
    <source>
        <dbReference type="PROSITE" id="PS50072"/>
    </source>
</evidence>
<keyword evidence="1" id="KW-0732">Signal</keyword>
<comment type="similarity">
    <text evidence="1">Belongs to the cyclophilin-type PPIase family.</text>
</comment>
<dbReference type="GO" id="GO:0006457">
    <property type="term" value="P:protein folding"/>
    <property type="evidence" value="ECO:0007669"/>
    <property type="project" value="TreeGrafter"/>
</dbReference>
<comment type="catalytic activity">
    <reaction evidence="1">
        <text>[protein]-peptidylproline (omega=180) = [protein]-peptidylproline (omega=0)</text>
        <dbReference type="Rhea" id="RHEA:16237"/>
        <dbReference type="Rhea" id="RHEA-COMP:10747"/>
        <dbReference type="Rhea" id="RHEA-COMP:10748"/>
        <dbReference type="ChEBI" id="CHEBI:83833"/>
        <dbReference type="ChEBI" id="CHEBI:83834"/>
        <dbReference type="EC" id="5.2.1.8"/>
    </reaction>
</comment>
<dbReference type="PANTHER" id="PTHR11071">
    <property type="entry name" value="PEPTIDYL-PROLYL CIS-TRANS ISOMERASE"/>
    <property type="match status" value="1"/>
</dbReference>
<accession>A0A0B6ZFL5</accession>
<dbReference type="EC" id="5.2.1.8" evidence="1"/>
<feature type="chain" id="PRO_5007354070" description="Peptidyl-prolyl cis-trans isomerase" evidence="1">
    <location>
        <begin position="19"/>
        <end position="222"/>
    </location>
</feature>
<reference evidence="3" key="1">
    <citation type="submission" date="2014-12" db="EMBL/GenBank/DDBJ databases">
        <title>Insight into the proteome of Arion vulgaris.</title>
        <authorList>
            <person name="Aradska J."/>
            <person name="Bulat T."/>
            <person name="Smidak R."/>
            <person name="Sarate P."/>
            <person name="Gangsoo J."/>
            <person name="Sialana F."/>
            <person name="Bilban M."/>
            <person name="Lubec G."/>
        </authorList>
    </citation>
    <scope>NUCLEOTIDE SEQUENCE</scope>
    <source>
        <tissue evidence="3">Skin</tissue>
    </source>
</reference>